<dbReference type="InterPro" id="IPR036526">
    <property type="entry name" value="C-N_Hydrolase_sf"/>
</dbReference>
<dbReference type="Pfam" id="PF00078">
    <property type="entry name" value="RVT_1"/>
    <property type="match status" value="1"/>
</dbReference>
<sequence length="1303" mass="147506">MPSIAKKYEQLVLDDDYLTDSLLMTLAWKKSHQYIRTANWYADNFELDLSALSLLESAQQWCNDLQKDDLAFKPLELVPAPKQHNWEFKKAGFGSEECLTWQPINEALDGYNQNADEIKKITEKPADIAFSLRPLAHMPIREQSMMTLLMMCIANQVESRQGDPSTELELVHEKKVVSYGNRLYCRYDEQGNAEHSYGGTTTYSKFFVDNRKFLERPFYFAKKARAELDESHEVFILDVDLAKFFDLVNRKKLCELIKTVATVEAKTLGEVKHLNKLLVAFETWEWSEQAALEFNKVCKNEEVMSAPKGIPQGLVAGGFLANVYMLGFDENFRDLIGSVLETATNIADIEVTLVDYCRYVDDMRLVVSATSKTTDTPISKLDVEKLVIAAIKDVIKKSNLDDLKLNDGKTKIQRYQPRVAGISKELTHIQQKLSGPIAFDESQETLGQLESLLSIVASDQVPEQDDNCVPNRLAQINKSELDVRDDTIKRFAANKISKLLKGIRNFSAHEVDANGNAIAGDWDYLQERLARRLIAAWSYDPSLVLLLKKGLELYPCSRLLEPVLQQLNKKLIDPEAKIQSVARYCLSEVFRHSATVIDRLDPKYIPLHAKYDEYFEHLQHQAMLVSHDADNSGGKFDLLLEQAQFLLLCRRDSNLEESSSNADHDMIIKLIKGFREVSVDSAMNASRVAANVLLAAQLSDDSKSLNRSISCFLVKLTPDDCLAVLTKVASQNLNLFIALIRHARSLGVEWAKKRSIKELAKQYAIDRKASSGALDKISGDKSLLSIILRGDNPFANEVMLLKLMQALLEEPKQLLEANTNQLIDVIQTKVELEGVTYHGTPQLDLFHANLKVNLVLTESQSQLSPHLTDVSSEISAIQKIAICARSALVGNVDWSGFGSSITAKLGYRGIKTSPDKRTLGMMNTPQAIAGESAQVSHWLTTLISKLLIWPGINVNDQGYTWPNRWTITSFKNLIVQRLSTLEKMYCRHSTMPSLIESVMLDWTEDKRELTVAMVQSKLPRIRDFEDYGWMLDDKKFRSIHRRHVADVAALVCKHIDAQRVTDEERNERGQKIDLIVWPELSVHRDDMDILIDLSRKSHAIIYAGLVFIEQEGVQGPNNCAVWIVPPKANTNQKELIRFQGKQNMMYAEKGHIQSWRPYQLMLELKHPRFPNDTGFILTGSICYDATDISLSADLRDKSNAYVVCALNRDVNTFDTMIDALHYHMFQPVVLVNSGEYGGSCAKAPYSEPYHRLIAHSHGNNQVSINTFEMNMYDFRRDDVGKGMKSDKTVKTQPAGVMMQKDKK</sequence>
<accession>A0A5N3SBE1</accession>
<feature type="domain" description="Reverse transcriptase" evidence="2">
    <location>
        <begin position="102"/>
        <end position="424"/>
    </location>
</feature>
<dbReference type="Proteomes" id="UP000326687">
    <property type="component" value="Unassembled WGS sequence"/>
</dbReference>
<gene>
    <name evidence="3" type="ORF">F2Z80_09595</name>
</gene>
<evidence type="ECO:0000256" key="1">
    <source>
        <dbReference type="ARBA" id="ARBA00034120"/>
    </source>
</evidence>
<reference evidence="3 4" key="1">
    <citation type="submission" date="2019-09" db="EMBL/GenBank/DDBJ databases">
        <title>Vibrio Fortis S7-72.</title>
        <authorList>
            <person name="Das S.K."/>
        </authorList>
    </citation>
    <scope>NUCLEOTIDE SEQUENCE [LARGE SCALE GENOMIC DNA]</scope>
    <source>
        <strain evidence="3 4">S7-72</strain>
    </source>
</reference>
<comment type="similarity">
    <text evidence="1">Belongs to the bacterial reverse transcriptase family.</text>
</comment>
<name>A0A5N3SBE1_9VIBR</name>
<evidence type="ECO:0000313" key="4">
    <source>
        <dbReference type="Proteomes" id="UP000326687"/>
    </source>
</evidence>
<dbReference type="CDD" id="cd01646">
    <property type="entry name" value="RT_Bac_retron_I"/>
    <property type="match status" value="1"/>
</dbReference>
<dbReference type="RefSeq" id="WP_150895370.1">
    <property type="nucleotide sequence ID" value="NZ_VXDD01000001.1"/>
</dbReference>
<evidence type="ECO:0000313" key="3">
    <source>
        <dbReference type="EMBL" id="KAB0304176.1"/>
    </source>
</evidence>
<comment type="caution">
    <text evidence="3">The sequence shown here is derived from an EMBL/GenBank/DDBJ whole genome shotgun (WGS) entry which is preliminary data.</text>
</comment>
<dbReference type="PROSITE" id="PS50878">
    <property type="entry name" value="RT_POL"/>
    <property type="match status" value="1"/>
</dbReference>
<proteinExistence type="inferred from homology"/>
<dbReference type="EMBL" id="VXDD01000001">
    <property type="protein sequence ID" value="KAB0304176.1"/>
    <property type="molecule type" value="Genomic_DNA"/>
</dbReference>
<dbReference type="GO" id="GO:0003964">
    <property type="term" value="F:RNA-directed DNA polymerase activity"/>
    <property type="evidence" value="ECO:0007669"/>
    <property type="project" value="UniProtKB-KW"/>
</dbReference>
<dbReference type="Gene3D" id="3.60.110.10">
    <property type="entry name" value="Carbon-nitrogen hydrolase"/>
    <property type="match status" value="1"/>
</dbReference>
<keyword evidence="3" id="KW-0695">RNA-directed DNA polymerase</keyword>
<keyword evidence="3" id="KW-0548">Nucleotidyltransferase</keyword>
<dbReference type="PANTHER" id="PTHR34047">
    <property type="entry name" value="NUCLEAR INTRON MATURASE 1, MITOCHONDRIAL-RELATED"/>
    <property type="match status" value="1"/>
</dbReference>
<dbReference type="PANTHER" id="PTHR34047:SF8">
    <property type="entry name" value="PROTEIN YKFC"/>
    <property type="match status" value="1"/>
</dbReference>
<dbReference type="InterPro" id="IPR051083">
    <property type="entry name" value="GrpII_Intron_Splice-Mob/Def"/>
</dbReference>
<protein>
    <submittedName>
        <fullName evidence="3">RNA-directed DNA polymerase</fullName>
    </submittedName>
</protein>
<evidence type="ECO:0000259" key="2">
    <source>
        <dbReference type="PROSITE" id="PS50878"/>
    </source>
</evidence>
<dbReference type="SUPFAM" id="SSF56317">
    <property type="entry name" value="Carbon-nitrogen hydrolase"/>
    <property type="match status" value="1"/>
</dbReference>
<organism evidence="3 4">
    <name type="scientific">Vibrio fortis</name>
    <dbReference type="NCBI Taxonomy" id="212667"/>
    <lineage>
        <taxon>Bacteria</taxon>
        <taxon>Pseudomonadati</taxon>
        <taxon>Pseudomonadota</taxon>
        <taxon>Gammaproteobacteria</taxon>
        <taxon>Vibrionales</taxon>
        <taxon>Vibrionaceae</taxon>
        <taxon>Vibrio</taxon>
    </lineage>
</organism>
<dbReference type="InterPro" id="IPR000477">
    <property type="entry name" value="RT_dom"/>
</dbReference>
<keyword evidence="3" id="KW-0808">Transferase</keyword>